<sequence length="608" mass="68434">MVAADGSFEIPDIRRWDQSLYKSICVLHLRHLPLSTRSSLRDVDSRWRLRSRPIPLHGGALVTSRPALLFSTLPSSVCGPSSEHPSNQDRAKGHTLPVAVVARRDSVLLSLTYTTSFPAEGAFSTFRVNASPRQCLSLSVPDKVVLERNPGSIRSRDWSRERPSGLPHSVSSLGIPTLAGRLPEFGSLTFWAFSGKSSQGHRMTRPLSTWRVAPLRRRDHVKLVYFPGPHRSVGELWKGAENALAGPEFSSLFVFYASVNAEQLRARWELEDALLQSICLPDETKWTYLGAANQSEMPSLAVGLVVTLNRNEVMTCLIPVGLQLSTCTAETKPFQSRLETFSGQVREDWPLTEALSRVQTPVRKMERNLRTANLHFHLDRHLSIQHHHCLRYILKDNIVGHSICSPSEHYKHRRIWPLNLSTKKIPSPTKSIIPTSEHRLIGKQGQYLVQHLRKISQAIASESSVNDKAKHIGARRVEEIHPIDVAEPSNMAPSAIRVFGQAENMCSWAKGVQMMLDNDYHWFNIMSLIMIMSSADTFRQTSNLKASSSLVILHKGRTFKMGRPFQIYMIARVHAGQQGRHWHQDFSMAKVTSTIPHDAESISRKKPP</sequence>
<protein>
    <submittedName>
        <fullName evidence="1">Uncharacterized protein</fullName>
    </submittedName>
</protein>
<organism evidence="1 2">
    <name type="scientific">Colletotrichum lupini</name>
    <dbReference type="NCBI Taxonomy" id="145971"/>
    <lineage>
        <taxon>Eukaryota</taxon>
        <taxon>Fungi</taxon>
        <taxon>Dikarya</taxon>
        <taxon>Ascomycota</taxon>
        <taxon>Pezizomycotina</taxon>
        <taxon>Sordariomycetes</taxon>
        <taxon>Hypocreomycetidae</taxon>
        <taxon>Glomerellales</taxon>
        <taxon>Glomerellaceae</taxon>
        <taxon>Colletotrichum</taxon>
        <taxon>Colletotrichum acutatum species complex</taxon>
    </lineage>
</organism>
<dbReference type="RefSeq" id="XP_049147910.1">
    <property type="nucleotide sequence ID" value="XM_049290765.1"/>
</dbReference>
<name>A0A9Q8SZX1_9PEZI</name>
<dbReference type="EMBL" id="CP019478">
    <property type="protein sequence ID" value="UQC86298.1"/>
    <property type="molecule type" value="Genomic_DNA"/>
</dbReference>
<keyword evidence="2" id="KW-1185">Reference proteome</keyword>
<dbReference type="KEGG" id="clup:CLUP02_11798"/>
<dbReference type="GeneID" id="73345775"/>
<dbReference type="AlphaFoldDB" id="A0A9Q8SZX1"/>
<reference evidence="1" key="1">
    <citation type="journal article" date="2021" name="Mol. Plant Microbe Interact.">
        <title>Complete Genome Sequence of the Plant-Pathogenic Fungus Colletotrichum lupini.</title>
        <authorList>
            <person name="Baroncelli R."/>
            <person name="Pensec F."/>
            <person name="Da Lio D."/>
            <person name="Boufleur T."/>
            <person name="Vicente I."/>
            <person name="Sarrocco S."/>
            <person name="Picot A."/>
            <person name="Baraldi E."/>
            <person name="Sukno S."/>
            <person name="Thon M."/>
            <person name="Le Floch G."/>
        </authorList>
    </citation>
    <scope>NUCLEOTIDE SEQUENCE</scope>
    <source>
        <strain evidence="1">IMI 504893</strain>
    </source>
</reference>
<proteinExistence type="predicted"/>
<gene>
    <name evidence="1" type="ORF">CLUP02_11798</name>
</gene>
<evidence type="ECO:0000313" key="2">
    <source>
        <dbReference type="Proteomes" id="UP000830671"/>
    </source>
</evidence>
<accession>A0A9Q8SZX1</accession>
<dbReference type="Proteomes" id="UP000830671">
    <property type="component" value="Chromosome 6"/>
</dbReference>
<evidence type="ECO:0000313" key="1">
    <source>
        <dbReference type="EMBL" id="UQC86298.1"/>
    </source>
</evidence>